<feature type="region of interest" description="Disordered" evidence="1">
    <location>
        <begin position="424"/>
        <end position="470"/>
    </location>
</feature>
<feature type="compositionally biased region" description="Low complexity" evidence="1">
    <location>
        <begin position="186"/>
        <end position="208"/>
    </location>
</feature>
<dbReference type="PROSITE" id="PS50090">
    <property type="entry name" value="MYB_LIKE"/>
    <property type="match status" value="1"/>
</dbReference>
<protein>
    <recommendedName>
        <fullName evidence="2">Myb-like domain-containing protein</fullName>
    </recommendedName>
</protein>
<dbReference type="InterPro" id="IPR009057">
    <property type="entry name" value="Homeodomain-like_sf"/>
</dbReference>
<dbReference type="Proteomes" id="UP001209540">
    <property type="component" value="Unassembled WGS sequence"/>
</dbReference>
<evidence type="ECO:0000313" key="4">
    <source>
        <dbReference type="Proteomes" id="UP001209540"/>
    </source>
</evidence>
<evidence type="ECO:0000256" key="1">
    <source>
        <dbReference type="SAM" id="MobiDB-lite"/>
    </source>
</evidence>
<dbReference type="SMART" id="SM00717">
    <property type="entry name" value="SANT"/>
    <property type="match status" value="1"/>
</dbReference>
<dbReference type="InterPro" id="IPR001005">
    <property type="entry name" value="SANT/Myb"/>
</dbReference>
<feature type="domain" description="Myb-like" evidence="2">
    <location>
        <begin position="336"/>
        <end position="388"/>
    </location>
</feature>
<gene>
    <name evidence="3" type="ORF">BDA99DRAFT_523748</name>
</gene>
<feature type="compositionally biased region" description="Polar residues" evidence="1">
    <location>
        <begin position="229"/>
        <end position="241"/>
    </location>
</feature>
<dbReference type="AlphaFoldDB" id="A0AAD5P983"/>
<feature type="compositionally biased region" description="Polar residues" evidence="1">
    <location>
        <begin position="428"/>
        <end position="448"/>
    </location>
</feature>
<dbReference type="EMBL" id="JAIXMP010000035">
    <property type="protein sequence ID" value="KAI9249426.1"/>
    <property type="molecule type" value="Genomic_DNA"/>
</dbReference>
<dbReference type="CDD" id="cd00167">
    <property type="entry name" value="SANT"/>
    <property type="match status" value="1"/>
</dbReference>
<dbReference type="SUPFAM" id="SSF46689">
    <property type="entry name" value="Homeodomain-like"/>
    <property type="match status" value="1"/>
</dbReference>
<evidence type="ECO:0000259" key="2">
    <source>
        <dbReference type="PROSITE" id="PS50090"/>
    </source>
</evidence>
<dbReference type="Gene3D" id="1.10.10.60">
    <property type="entry name" value="Homeodomain-like"/>
    <property type="match status" value="1"/>
</dbReference>
<reference evidence="3" key="1">
    <citation type="journal article" date="2022" name="IScience">
        <title>Evolution of zygomycete secretomes and the origins of terrestrial fungal ecologies.</title>
        <authorList>
            <person name="Chang Y."/>
            <person name="Wang Y."/>
            <person name="Mondo S."/>
            <person name="Ahrendt S."/>
            <person name="Andreopoulos W."/>
            <person name="Barry K."/>
            <person name="Beard J."/>
            <person name="Benny G.L."/>
            <person name="Blankenship S."/>
            <person name="Bonito G."/>
            <person name="Cuomo C."/>
            <person name="Desiro A."/>
            <person name="Gervers K.A."/>
            <person name="Hundley H."/>
            <person name="Kuo A."/>
            <person name="LaButti K."/>
            <person name="Lang B.F."/>
            <person name="Lipzen A."/>
            <person name="O'Donnell K."/>
            <person name="Pangilinan J."/>
            <person name="Reynolds N."/>
            <person name="Sandor L."/>
            <person name="Smith M.E."/>
            <person name="Tsang A."/>
            <person name="Grigoriev I.V."/>
            <person name="Stajich J.E."/>
            <person name="Spatafora J.W."/>
        </authorList>
    </citation>
    <scope>NUCLEOTIDE SEQUENCE</scope>
    <source>
        <strain evidence="3">RSA 2281</strain>
    </source>
</reference>
<sequence length="492" mass="55850">MVCTTNNVTYPSHLQICFDTWEKKSPTSPSIHSQVMVRTKKSIINNSQAIQHSSSIHANDIGSFNYSWGSNYNNGCQGGGLGITPQQEDVQMSDENDQHQLLEYVHRERERKTQKIRDIFNHLTQEEVDVMLMDCGCNEDEVIKRLQTRSDYLEGIQRIVSAVLQPSLSSAVTIKPSDTTHHNNVSFIPTTPIPTSFIPHQQKVQPKLQPKPPKNEQQQPKKEVAKQAVATNESSNHNTLTVAKKPASIQQKSKPTQSKSKSNTQSSSAEDTTMFYKRDSKKRSRMIGRLALDDALKQVKENPTKAYEGWSQARIRAYQMIEQNPNSYYYRFNAPGEEQRKGPWTEEEKRLFFKRLQDVGANGQWGMFSTAIPGRVGYQCSNYYRLLIESGQLQDPNYIVDEKGKAHYLFDKRGSDGRVEKTFRTHNPHTFGNNNNKRLASSSTPLTSNHKKTPNGKNNDNNDGDHSGTFKMNLRSSARIAAKMHTRSKTVP</sequence>
<accession>A0AAD5P983</accession>
<reference evidence="3" key="2">
    <citation type="submission" date="2023-02" db="EMBL/GenBank/DDBJ databases">
        <authorList>
            <consortium name="DOE Joint Genome Institute"/>
            <person name="Mondo S.J."/>
            <person name="Chang Y."/>
            <person name="Wang Y."/>
            <person name="Ahrendt S."/>
            <person name="Andreopoulos W."/>
            <person name="Barry K."/>
            <person name="Beard J."/>
            <person name="Benny G.L."/>
            <person name="Blankenship S."/>
            <person name="Bonito G."/>
            <person name="Cuomo C."/>
            <person name="Desiro A."/>
            <person name="Gervers K.A."/>
            <person name="Hundley H."/>
            <person name="Kuo A."/>
            <person name="LaButti K."/>
            <person name="Lang B.F."/>
            <person name="Lipzen A."/>
            <person name="O'Donnell K."/>
            <person name="Pangilinan J."/>
            <person name="Reynolds N."/>
            <person name="Sandor L."/>
            <person name="Smith M.W."/>
            <person name="Tsang A."/>
            <person name="Grigoriev I.V."/>
            <person name="Stajich J.E."/>
            <person name="Spatafora J.W."/>
        </authorList>
    </citation>
    <scope>NUCLEOTIDE SEQUENCE</scope>
    <source>
        <strain evidence="3">RSA 2281</strain>
    </source>
</reference>
<feature type="compositionally biased region" description="Low complexity" evidence="1">
    <location>
        <begin position="248"/>
        <end position="268"/>
    </location>
</feature>
<name>A0AAD5P983_9FUNG</name>
<feature type="region of interest" description="Disordered" evidence="1">
    <location>
        <begin position="175"/>
        <end position="283"/>
    </location>
</feature>
<proteinExistence type="predicted"/>
<keyword evidence="4" id="KW-1185">Reference proteome</keyword>
<organism evidence="3 4">
    <name type="scientific">Phascolomyces articulosus</name>
    <dbReference type="NCBI Taxonomy" id="60185"/>
    <lineage>
        <taxon>Eukaryota</taxon>
        <taxon>Fungi</taxon>
        <taxon>Fungi incertae sedis</taxon>
        <taxon>Mucoromycota</taxon>
        <taxon>Mucoromycotina</taxon>
        <taxon>Mucoromycetes</taxon>
        <taxon>Mucorales</taxon>
        <taxon>Lichtheimiaceae</taxon>
        <taxon>Phascolomyces</taxon>
    </lineage>
</organism>
<comment type="caution">
    <text evidence="3">The sequence shown here is derived from an EMBL/GenBank/DDBJ whole genome shotgun (WGS) entry which is preliminary data.</text>
</comment>
<evidence type="ECO:0000313" key="3">
    <source>
        <dbReference type="EMBL" id="KAI9249426.1"/>
    </source>
</evidence>